<comment type="subcellular location">
    <subcellularLocation>
        <location evidence="7">Cell outer membrane</location>
    </subcellularLocation>
    <subcellularLocation>
        <location evidence="1">Membrane</location>
    </subcellularLocation>
</comment>
<dbReference type="InterPro" id="IPR001775">
    <property type="entry name" value="GspD/PilQ"/>
</dbReference>
<keyword evidence="8" id="KW-0812">Transmembrane</keyword>
<comment type="similarity">
    <text evidence="6">Belongs to the bacterial secretin family.</text>
</comment>
<comment type="caution">
    <text evidence="10">The sequence shown here is derived from an EMBL/GenBank/DDBJ whole genome shotgun (WGS) entry which is preliminary data.</text>
</comment>
<dbReference type="NCBIfam" id="TIGR02515">
    <property type="entry name" value="IV_pilus_PilQ"/>
    <property type="match status" value="1"/>
</dbReference>
<keyword evidence="2 7" id="KW-0813">Transport</keyword>
<dbReference type="Pfam" id="PF00263">
    <property type="entry name" value="Secretin"/>
    <property type="match status" value="1"/>
</dbReference>
<evidence type="ECO:0000313" key="10">
    <source>
        <dbReference type="EMBL" id="NKE72735.1"/>
    </source>
</evidence>
<evidence type="ECO:0000256" key="3">
    <source>
        <dbReference type="ARBA" id="ARBA00022729"/>
    </source>
</evidence>
<dbReference type="GO" id="GO:0009306">
    <property type="term" value="P:protein secretion"/>
    <property type="evidence" value="ECO:0007669"/>
    <property type="project" value="InterPro"/>
</dbReference>
<keyword evidence="5" id="KW-0998">Cell outer membrane</keyword>
<dbReference type="SMART" id="SM00965">
    <property type="entry name" value="STN"/>
    <property type="match status" value="1"/>
</dbReference>
<dbReference type="Gene3D" id="3.30.1370.130">
    <property type="match status" value="1"/>
</dbReference>
<dbReference type="InterPro" id="IPR038591">
    <property type="entry name" value="NolW-like_sf"/>
</dbReference>
<dbReference type="PRINTS" id="PR00811">
    <property type="entry name" value="BCTERIALGSPD"/>
</dbReference>
<dbReference type="Pfam" id="PF07660">
    <property type="entry name" value="STN"/>
    <property type="match status" value="1"/>
</dbReference>
<dbReference type="InterPro" id="IPR013355">
    <property type="entry name" value="Pilus_4_PilQ"/>
</dbReference>
<accession>A0A7X6DSW6</accession>
<sequence>MNAFFTARPRGALINVAIYFSLFLIFVPAAMRADAQEAAERASISLKKDDSLFSMEFRNAELKDVLRALGQENHLNIIISDDVDGKLTLSFREVTFEEALESILKINNLTSFREGDIIRVMKSPFGEGEADLATKIIPIHFGSAKEMQESVKGLLTKKGSLTVDVRTNALVVRDYAWNMAKINEVVKQLDSKTPQVMIEARIVEVNSNFARELGVQWGGAYESDRFQVTGATRGTTSTTGSNALTGGAGLSGNNFAVNLPAAVGVGSGGGLGFTFANAGSSLQLDLQLSAMEDTGRGKILSNPRVLTLNNKEAKISSGTEILIPTTSILSTSTSSTETIAGATTTSGVTVIDAKLELTVTPHITPDNQILLHVKTEKKEPDFNRQVQNIPPLNTRTAETDLLVGDNETVVIGGIYTRNESHGEKSVPWLSKIPILGWLFKKETKTDIQNELLIFITPTVYKGGNEVARQ</sequence>
<dbReference type="Proteomes" id="UP000534783">
    <property type="component" value="Unassembled WGS sequence"/>
</dbReference>
<keyword evidence="3" id="KW-0732">Signal</keyword>
<dbReference type="InterPro" id="IPR005644">
    <property type="entry name" value="NolW-like"/>
</dbReference>
<dbReference type="RefSeq" id="WP_168062679.1">
    <property type="nucleotide sequence ID" value="NZ_VTOW01000004.1"/>
</dbReference>
<evidence type="ECO:0000256" key="6">
    <source>
        <dbReference type="RuleBase" id="RU004003"/>
    </source>
</evidence>
<evidence type="ECO:0000259" key="9">
    <source>
        <dbReference type="SMART" id="SM00965"/>
    </source>
</evidence>
<feature type="domain" description="Secretin/TonB short N-terminal" evidence="9">
    <location>
        <begin position="75"/>
        <end position="123"/>
    </location>
</feature>
<dbReference type="Pfam" id="PF03958">
    <property type="entry name" value="Secretin_N"/>
    <property type="match status" value="1"/>
</dbReference>
<organism evidence="10 11">
    <name type="scientific">Candidatus Manganitrophus noduliformans</name>
    <dbReference type="NCBI Taxonomy" id="2606439"/>
    <lineage>
        <taxon>Bacteria</taxon>
        <taxon>Pseudomonadati</taxon>
        <taxon>Nitrospirota</taxon>
        <taxon>Nitrospiria</taxon>
        <taxon>Candidatus Troglogloeales</taxon>
        <taxon>Candidatus Manganitrophaceae</taxon>
        <taxon>Candidatus Manganitrophus</taxon>
    </lineage>
</organism>
<dbReference type="AlphaFoldDB" id="A0A7X6DSW6"/>
<protein>
    <submittedName>
        <fullName evidence="10">Type IV pilus secretin PilQ</fullName>
    </submittedName>
</protein>
<keyword evidence="4 8" id="KW-0472">Membrane</keyword>
<evidence type="ECO:0000256" key="7">
    <source>
        <dbReference type="RuleBase" id="RU004004"/>
    </source>
</evidence>
<evidence type="ECO:0000256" key="2">
    <source>
        <dbReference type="ARBA" id="ARBA00022448"/>
    </source>
</evidence>
<dbReference type="InterPro" id="IPR004846">
    <property type="entry name" value="T2SS/T3SS_dom"/>
</dbReference>
<evidence type="ECO:0000256" key="8">
    <source>
        <dbReference type="SAM" id="Phobius"/>
    </source>
</evidence>
<evidence type="ECO:0000256" key="4">
    <source>
        <dbReference type="ARBA" id="ARBA00023136"/>
    </source>
</evidence>
<keyword evidence="8" id="KW-1133">Transmembrane helix</keyword>
<dbReference type="GO" id="GO:0009279">
    <property type="term" value="C:cell outer membrane"/>
    <property type="evidence" value="ECO:0007669"/>
    <property type="project" value="UniProtKB-SubCell"/>
</dbReference>
<proteinExistence type="inferred from homology"/>
<dbReference type="EMBL" id="VTOW01000004">
    <property type="protein sequence ID" value="NKE72735.1"/>
    <property type="molecule type" value="Genomic_DNA"/>
</dbReference>
<feature type="transmembrane region" description="Helical" evidence="8">
    <location>
        <begin position="12"/>
        <end position="31"/>
    </location>
</feature>
<dbReference type="Gene3D" id="3.30.1370.120">
    <property type="match status" value="1"/>
</dbReference>
<dbReference type="InterPro" id="IPR011662">
    <property type="entry name" value="Secretin/TonB_short_N"/>
</dbReference>
<evidence type="ECO:0000313" key="11">
    <source>
        <dbReference type="Proteomes" id="UP000534783"/>
    </source>
</evidence>
<name>A0A7X6DSW6_9BACT</name>
<dbReference type="PANTHER" id="PTHR30604:SF1">
    <property type="entry name" value="DNA UTILIZATION PROTEIN HOFQ"/>
    <property type="match status" value="1"/>
</dbReference>
<reference evidence="10 11" key="1">
    <citation type="journal article" date="2020" name="Nature">
        <title>Bacterial chemolithoautotrophy via manganese oxidation.</title>
        <authorList>
            <person name="Yu H."/>
            <person name="Leadbetter J.R."/>
        </authorList>
    </citation>
    <scope>NUCLEOTIDE SEQUENCE [LARGE SCALE GENOMIC DNA]</scope>
    <source>
        <strain evidence="10 11">Mn-1</strain>
    </source>
</reference>
<keyword evidence="11" id="KW-1185">Reference proteome</keyword>
<dbReference type="PANTHER" id="PTHR30604">
    <property type="entry name" value="PROTEIN TRANSPORT PROTEIN HOFQ"/>
    <property type="match status" value="1"/>
</dbReference>
<evidence type="ECO:0000256" key="1">
    <source>
        <dbReference type="ARBA" id="ARBA00004370"/>
    </source>
</evidence>
<evidence type="ECO:0000256" key="5">
    <source>
        <dbReference type="ARBA" id="ARBA00023237"/>
    </source>
</evidence>
<dbReference type="InterPro" id="IPR051808">
    <property type="entry name" value="Type_IV_pilus_biogenesis"/>
</dbReference>
<gene>
    <name evidence="10" type="primary">pilQ</name>
    <name evidence="10" type="ORF">MNODULE_18450</name>
</gene>